<dbReference type="InterPro" id="IPR001678">
    <property type="entry name" value="MeTrfase_RsmB-F_NOP2_dom"/>
</dbReference>
<dbReference type="SUPFAM" id="SSF53335">
    <property type="entry name" value="S-adenosyl-L-methionine-dependent methyltransferases"/>
    <property type="match status" value="1"/>
</dbReference>
<keyword evidence="8" id="KW-1185">Reference proteome</keyword>
<keyword evidence="2 5" id="KW-0808">Transferase</keyword>
<dbReference type="Pfam" id="PF01189">
    <property type="entry name" value="Methyltr_RsmB-F"/>
    <property type="match status" value="1"/>
</dbReference>
<dbReference type="Proteomes" id="UP001138961">
    <property type="component" value="Unassembled WGS sequence"/>
</dbReference>
<evidence type="ECO:0000256" key="3">
    <source>
        <dbReference type="ARBA" id="ARBA00022691"/>
    </source>
</evidence>
<evidence type="ECO:0000256" key="5">
    <source>
        <dbReference type="PROSITE-ProRule" id="PRU01023"/>
    </source>
</evidence>
<dbReference type="RefSeq" id="WP_226746815.1">
    <property type="nucleotide sequence ID" value="NZ_JAJATZ010000001.1"/>
</dbReference>
<dbReference type="GO" id="GO:0008168">
    <property type="term" value="F:methyltransferase activity"/>
    <property type="evidence" value="ECO:0007669"/>
    <property type="project" value="UniProtKB-KW"/>
</dbReference>
<comment type="caution">
    <text evidence="5">Lacks conserved residue(s) required for the propagation of feature annotation.</text>
</comment>
<dbReference type="GO" id="GO:0032259">
    <property type="term" value="P:methylation"/>
    <property type="evidence" value="ECO:0007669"/>
    <property type="project" value="UniProtKB-KW"/>
</dbReference>
<dbReference type="Pfam" id="PF22458">
    <property type="entry name" value="RsmF-B_ferredox"/>
    <property type="match status" value="1"/>
</dbReference>
<dbReference type="InterPro" id="IPR029063">
    <property type="entry name" value="SAM-dependent_MTases_sf"/>
</dbReference>
<evidence type="ECO:0000256" key="1">
    <source>
        <dbReference type="ARBA" id="ARBA00022603"/>
    </source>
</evidence>
<dbReference type="PANTHER" id="PTHR22807:SF53">
    <property type="entry name" value="RIBOSOMAL RNA SMALL SUBUNIT METHYLTRANSFERASE B-RELATED"/>
    <property type="match status" value="1"/>
</dbReference>
<feature type="domain" description="SAM-dependent MTase RsmB/NOP-type" evidence="6">
    <location>
        <begin position="136"/>
        <end position="390"/>
    </location>
</feature>
<feature type="binding site" evidence="5">
    <location>
        <position position="289"/>
    </location>
    <ligand>
        <name>S-adenosyl-L-methionine</name>
        <dbReference type="ChEBI" id="CHEBI:59789"/>
    </ligand>
</feature>
<keyword evidence="4 5" id="KW-0694">RNA-binding</keyword>
<dbReference type="InterPro" id="IPR049560">
    <property type="entry name" value="MeTrfase_RsmB-F_NOP2_cat"/>
</dbReference>
<keyword evidence="3 5" id="KW-0949">S-adenosyl-L-methionine</keyword>
<name>A0ABS8BPP6_9RHOB</name>
<dbReference type="Gene3D" id="3.30.70.1170">
    <property type="entry name" value="Sun protein, domain 3"/>
    <property type="match status" value="1"/>
</dbReference>
<accession>A0ABS8BPP6</accession>
<comment type="caution">
    <text evidence="7">The sequence shown here is derived from an EMBL/GenBank/DDBJ whole genome shotgun (WGS) entry which is preliminary data.</text>
</comment>
<gene>
    <name evidence="7" type="ORF">LGQ03_00440</name>
</gene>
<proteinExistence type="inferred from homology"/>
<reference evidence="7" key="1">
    <citation type="submission" date="2021-10" db="EMBL/GenBank/DDBJ databases">
        <title>Loktanella gaetbuli sp. nov., isolated from a tidal flat.</title>
        <authorList>
            <person name="Park S."/>
            <person name="Yoon J.-H."/>
        </authorList>
    </citation>
    <scope>NUCLEOTIDE SEQUENCE</scope>
    <source>
        <strain evidence="7">TSTF-M6</strain>
    </source>
</reference>
<dbReference type="Gene3D" id="3.40.50.150">
    <property type="entry name" value="Vaccinia Virus protein VP39"/>
    <property type="match status" value="1"/>
</dbReference>
<evidence type="ECO:0000256" key="2">
    <source>
        <dbReference type="ARBA" id="ARBA00022679"/>
    </source>
</evidence>
<dbReference type="PRINTS" id="PR02008">
    <property type="entry name" value="RCMTFAMILY"/>
</dbReference>
<feature type="binding site" evidence="5">
    <location>
        <position position="249"/>
    </location>
    <ligand>
        <name>S-adenosyl-L-methionine</name>
        <dbReference type="ChEBI" id="CHEBI:59789"/>
    </ligand>
</feature>
<evidence type="ECO:0000313" key="7">
    <source>
        <dbReference type="EMBL" id="MCB5197698.1"/>
    </source>
</evidence>
<dbReference type="PROSITE" id="PS51686">
    <property type="entry name" value="SAM_MT_RSMB_NOP"/>
    <property type="match status" value="1"/>
</dbReference>
<sequence length="390" mass="41755">MTPAARFAAAIEVLDDVFAGAPAERTLTTWARKNRFAGSKDRAAIRNHVYDVLRARRSLCAAGGDTTARAAILGLLRRDGIPVDTVFGAGGYGPAALSLDEVGSATLPHSDAVSADLPDWLWPLWQESLGQAAMATAQLMRHRASVYLRVNLSRGTRDEAVAALARDGIVSKPVDQVNTAIEVIENERKVAGSSAYASGLVEVQDTASQIAMAQLRSVAGRRVLDYCAGGGGKALALADQTDATVYAHDIDQARMADIGPRAQRAGVQITTLGPSDLMRHAPYDLVLCDAPCSGSGTWRRTPDAKWRLTPHDLDRFSVMQAEVLENAKPLVAQGGTLAYATCSVLNSENDAVVDAFLAKHGDFQRQETLKLVPRAEHDGFFLTTLLKIQP</sequence>
<comment type="similarity">
    <text evidence="5">Belongs to the class I-like SAM-binding methyltransferase superfamily. RsmB/NOP family.</text>
</comment>
<evidence type="ECO:0000256" key="4">
    <source>
        <dbReference type="ARBA" id="ARBA00022884"/>
    </source>
</evidence>
<dbReference type="InterPro" id="IPR023267">
    <property type="entry name" value="RCMT"/>
</dbReference>
<dbReference type="PANTHER" id="PTHR22807">
    <property type="entry name" value="NOP2 YEAST -RELATED NOL1/NOP2/FMU SUN DOMAIN-CONTAINING"/>
    <property type="match status" value="1"/>
</dbReference>
<protein>
    <submittedName>
        <fullName evidence="7">RsmB/NOP family class I SAM-dependent RNA methyltransferase</fullName>
    </submittedName>
</protein>
<dbReference type="InterPro" id="IPR054728">
    <property type="entry name" value="RsmB-like_ferredoxin"/>
</dbReference>
<feature type="active site" description="Nucleophile" evidence="5">
    <location>
        <position position="342"/>
    </location>
</feature>
<evidence type="ECO:0000313" key="8">
    <source>
        <dbReference type="Proteomes" id="UP001138961"/>
    </source>
</evidence>
<organism evidence="7 8">
    <name type="scientific">Loktanella gaetbuli</name>
    <dbReference type="NCBI Taxonomy" id="2881335"/>
    <lineage>
        <taxon>Bacteria</taxon>
        <taxon>Pseudomonadati</taxon>
        <taxon>Pseudomonadota</taxon>
        <taxon>Alphaproteobacteria</taxon>
        <taxon>Rhodobacterales</taxon>
        <taxon>Roseobacteraceae</taxon>
        <taxon>Loktanella</taxon>
    </lineage>
</organism>
<evidence type="ECO:0000259" key="6">
    <source>
        <dbReference type="PROSITE" id="PS51686"/>
    </source>
</evidence>
<dbReference type="EMBL" id="JAJATZ010000001">
    <property type="protein sequence ID" value="MCB5197698.1"/>
    <property type="molecule type" value="Genomic_DNA"/>
</dbReference>
<keyword evidence="1 5" id="KW-0489">Methyltransferase</keyword>
<dbReference type="CDD" id="cd02440">
    <property type="entry name" value="AdoMet_MTases"/>
    <property type="match status" value="1"/>
</dbReference>